<evidence type="ECO:0000256" key="1">
    <source>
        <dbReference type="SAM" id="MobiDB-lite"/>
    </source>
</evidence>
<gene>
    <name evidence="2" type="ORF">S03H2_64196</name>
</gene>
<name>X1J6R4_9ZZZZ</name>
<protein>
    <submittedName>
        <fullName evidence="2">Uncharacterized protein</fullName>
    </submittedName>
</protein>
<feature type="non-terminal residue" evidence="2">
    <location>
        <position position="43"/>
    </location>
</feature>
<dbReference type="EMBL" id="BARU01041675">
    <property type="protein sequence ID" value="GAH77220.1"/>
    <property type="molecule type" value="Genomic_DNA"/>
</dbReference>
<organism evidence="2">
    <name type="scientific">marine sediment metagenome</name>
    <dbReference type="NCBI Taxonomy" id="412755"/>
    <lineage>
        <taxon>unclassified sequences</taxon>
        <taxon>metagenomes</taxon>
        <taxon>ecological metagenomes</taxon>
    </lineage>
</organism>
<dbReference type="AlphaFoldDB" id="X1J6R4"/>
<evidence type="ECO:0000313" key="2">
    <source>
        <dbReference type="EMBL" id="GAH77220.1"/>
    </source>
</evidence>
<comment type="caution">
    <text evidence="2">The sequence shown here is derived from an EMBL/GenBank/DDBJ whole genome shotgun (WGS) entry which is preliminary data.</text>
</comment>
<sequence length="43" mass="5321">MSRRDKEVREALTDKERIRKFLTEPRNRTEAEKIQNKKKNTFE</sequence>
<reference evidence="2" key="1">
    <citation type="journal article" date="2014" name="Front. Microbiol.">
        <title>High frequency of phylogenetically diverse reductive dehalogenase-homologous genes in deep subseafloor sedimentary metagenomes.</title>
        <authorList>
            <person name="Kawai M."/>
            <person name="Futagami T."/>
            <person name="Toyoda A."/>
            <person name="Takaki Y."/>
            <person name="Nishi S."/>
            <person name="Hori S."/>
            <person name="Arai W."/>
            <person name="Tsubouchi T."/>
            <person name="Morono Y."/>
            <person name="Uchiyama I."/>
            <person name="Ito T."/>
            <person name="Fujiyama A."/>
            <person name="Inagaki F."/>
            <person name="Takami H."/>
        </authorList>
    </citation>
    <scope>NUCLEOTIDE SEQUENCE</scope>
    <source>
        <strain evidence="2">Expedition CK06-06</strain>
    </source>
</reference>
<accession>X1J6R4</accession>
<feature type="region of interest" description="Disordered" evidence="1">
    <location>
        <begin position="19"/>
        <end position="43"/>
    </location>
</feature>
<proteinExistence type="predicted"/>